<keyword evidence="5" id="KW-0131">Cell cycle</keyword>
<dbReference type="STRING" id="15368.A0A2K2DU80"/>
<feature type="compositionally biased region" description="Low complexity" evidence="7">
    <location>
        <begin position="24"/>
        <end position="68"/>
    </location>
</feature>
<dbReference type="EMBL" id="CM000880">
    <property type="protein sequence ID" value="PNT77840.1"/>
    <property type="molecule type" value="Genomic_DNA"/>
</dbReference>
<accession>A0A2K2DU80</accession>
<reference evidence="11" key="3">
    <citation type="submission" date="2018-08" db="UniProtKB">
        <authorList>
            <consortium name="EnsemblPlants"/>
        </authorList>
    </citation>
    <scope>IDENTIFICATION</scope>
    <source>
        <strain evidence="11">cv. Bd21</strain>
    </source>
</reference>
<feature type="domain" description="Cyclin-like" evidence="8">
    <location>
        <begin position="366"/>
        <end position="448"/>
    </location>
</feature>
<feature type="domain" description="Cyclin C-terminal" evidence="9">
    <location>
        <begin position="362"/>
        <end position="495"/>
    </location>
</feature>
<dbReference type="InterPro" id="IPR004367">
    <property type="entry name" value="Cyclin_C-dom"/>
</dbReference>
<evidence type="ECO:0000313" key="12">
    <source>
        <dbReference type="Proteomes" id="UP000008810"/>
    </source>
</evidence>
<dbReference type="PANTHER" id="PTHR10177">
    <property type="entry name" value="CYCLINS"/>
    <property type="match status" value="1"/>
</dbReference>
<evidence type="ECO:0000256" key="6">
    <source>
        <dbReference type="RuleBase" id="RU000383"/>
    </source>
</evidence>
<evidence type="ECO:0000256" key="7">
    <source>
        <dbReference type="SAM" id="MobiDB-lite"/>
    </source>
</evidence>
<keyword evidence="3 6" id="KW-0195">Cyclin</keyword>
<keyword evidence="12" id="KW-1185">Reference proteome</keyword>
<proteinExistence type="inferred from homology"/>
<dbReference type="GO" id="GO:0016538">
    <property type="term" value="F:cyclin-dependent protein serine/threonine kinase regulator activity"/>
    <property type="evidence" value="ECO:0000318"/>
    <property type="project" value="GO_Central"/>
</dbReference>
<dbReference type="InterPro" id="IPR039361">
    <property type="entry name" value="Cyclin"/>
</dbReference>
<protein>
    <submittedName>
        <fullName evidence="10 11">Uncharacterized protein</fullName>
    </submittedName>
</protein>
<dbReference type="GO" id="GO:0000307">
    <property type="term" value="C:cyclin-dependent protein kinase holoenzyme complex"/>
    <property type="evidence" value="ECO:0000318"/>
    <property type="project" value="GO_Central"/>
</dbReference>
<feature type="compositionally biased region" description="Basic and acidic residues" evidence="7">
    <location>
        <begin position="70"/>
        <end position="84"/>
    </location>
</feature>
<dbReference type="SMART" id="SM01332">
    <property type="entry name" value="Cyclin_C"/>
    <property type="match status" value="1"/>
</dbReference>
<dbReference type="ExpressionAtlas" id="A0A2K2DU80">
    <property type="expression patterns" value="baseline"/>
</dbReference>
<feature type="region of interest" description="Disordered" evidence="7">
    <location>
        <begin position="1"/>
        <end position="92"/>
    </location>
</feature>
<dbReference type="Proteomes" id="UP000008810">
    <property type="component" value="Chromosome 1"/>
</dbReference>
<dbReference type="PROSITE" id="PS00292">
    <property type="entry name" value="CYCLINS"/>
    <property type="match status" value="1"/>
</dbReference>
<dbReference type="GeneID" id="100837451"/>
<gene>
    <name evidence="11" type="primary">LOC100837451</name>
    <name evidence="10" type="ORF">BRADI_1g69380v3</name>
</gene>
<evidence type="ECO:0000256" key="1">
    <source>
        <dbReference type="ARBA" id="ARBA00008742"/>
    </source>
</evidence>
<comment type="similarity">
    <text evidence="1 6">Belongs to the cyclin family.</text>
</comment>
<organism evidence="10">
    <name type="scientific">Brachypodium distachyon</name>
    <name type="common">Purple false brome</name>
    <name type="synonym">Trachynia distachya</name>
    <dbReference type="NCBI Taxonomy" id="15368"/>
    <lineage>
        <taxon>Eukaryota</taxon>
        <taxon>Viridiplantae</taxon>
        <taxon>Streptophyta</taxon>
        <taxon>Embryophyta</taxon>
        <taxon>Tracheophyta</taxon>
        <taxon>Spermatophyta</taxon>
        <taxon>Magnoliopsida</taxon>
        <taxon>Liliopsida</taxon>
        <taxon>Poales</taxon>
        <taxon>Poaceae</taxon>
        <taxon>BOP clade</taxon>
        <taxon>Pooideae</taxon>
        <taxon>Stipodae</taxon>
        <taxon>Brachypodieae</taxon>
        <taxon>Brachypodium</taxon>
    </lineage>
</organism>
<dbReference type="RefSeq" id="XP_014753095.1">
    <property type="nucleotide sequence ID" value="XM_014897609.2"/>
</dbReference>
<reference evidence="10 11" key="1">
    <citation type="journal article" date="2010" name="Nature">
        <title>Genome sequencing and analysis of the model grass Brachypodium distachyon.</title>
        <authorList>
            <consortium name="International Brachypodium Initiative"/>
        </authorList>
    </citation>
    <scope>NUCLEOTIDE SEQUENCE [LARGE SCALE GENOMIC DNA]</scope>
    <source>
        <strain evidence="10 11">Bd21</strain>
    </source>
</reference>
<dbReference type="AlphaFoldDB" id="A0A2K2DU80"/>
<dbReference type="InterPro" id="IPR013763">
    <property type="entry name" value="Cyclin-like_dom"/>
</dbReference>
<evidence type="ECO:0000313" key="11">
    <source>
        <dbReference type="EnsemblPlants" id="PNT77840"/>
    </source>
</evidence>
<evidence type="ECO:0000256" key="3">
    <source>
        <dbReference type="ARBA" id="ARBA00023127"/>
    </source>
</evidence>
<name>A0A2K2DU80_BRADI</name>
<evidence type="ECO:0000256" key="4">
    <source>
        <dbReference type="ARBA" id="ARBA00023254"/>
    </source>
</evidence>
<dbReference type="InterPro" id="IPR048258">
    <property type="entry name" value="Cyclins_cyclin-box"/>
</dbReference>
<dbReference type="SMART" id="SM00385">
    <property type="entry name" value="CYCLIN"/>
    <property type="match status" value="2"/>
</dbReference>
<dbReference type="GO" id="GO:0005737">
    <property type="term" value="C:cytoplasm"/>
    <property type="evidence" value="ECO:0000318"/>
    <property type="project" value="GO_Central"/>
</dbReference>
<dbReference type="Pfam" id="PF02984">
    <property type="entry name" value="Cyclin_C"/>
    <property type="match status" value="1"/>
</dbReference>
<dbReference type="OrthoDB" id="5590282at2759"/>
<feature type="region of interest" description="Disordered" evidence="7">
    <location>
        <begin position="129"/>
        <end position="179"/>
    </location>
</feature>
<evidence type="ECO:0000256" key="5">
    <source>
        <dbReference type="ARBA" id="ARBA00023306"/>
    </source>
</evidence>
<keyword evidence="4" id="KW-0469">Meiosis</keyword>
<evidence type="ECO:0000313" key="10">
    <source>
        <dbReference type="EMBL" id="PNT77840.1"/>
    </source>
</evidence>
<dbReference type="InterPro" id="IPR006671">
    <property type="entry name" value="Cyclin_N"/>
</dbReference>
<dbReference type="GO" id="GO:0000082">
    <property type="term" value="P:G1/S transition of mitotic cell cycle"/>
    <property type="evidence" value="ECO:0000318"/>
    <property type="project" value="GO_Central"/>
</dbReference>
<dbReference type="EnsemblPlants" id="PNT77840">
    <property type="protein sequence ID" value="PNT77840"/>
    <property type="gene ID" value="BRADI_1g69380v3"/>
</dbReference>
<dbReference type="FunFam" id="1.10.472.10:FF:000106">
    <property type="entry name" value="Cyclin-SDS"/>
    <property type="match status" value="1"/>
</dbReference>
<keyword evidence="2" id="KW-0132">Cell division</keyword>
<feature type="domain" description="Cyclin-like" evidence="8">
    <location>
        <begin position="266"/>
        <end position="353"/>
    </location>
</feature>
<dbReference type="Gramene" id="PNT77840">
    <property type="protein sequence ID" value="PNT77840"/>
    <property type="gene ID" value="BRADI_1g69380v3"/>
</dbReference>
<sequence length="553" mass="60813">MPPTMLAPVPTRPRSNPFRRRRGAAAPLPAQIVAAAAPKRPAESSTSASSSFRSEVISTTSSTALAAAQRPDKRPRLQDADEARPAASECSEVIGGARARAAEVEVSESSCLGSVLESDLACPEQLADDAEATEYSSARDDLTQSDAEEEVLSAPSPCSEYSLTPLIDSSSSSDDDDDAAPSPTFSLFLAFAEQFVPCAHTKAHAVADVPIPEGKRFEDLDDEETYERFRRRERRGVVACDYTEVYICMPGSYGRAVVEQRAVMVNWIIEHGHVTDLQPETVFLGIGLMDRFLTRGYVKGTRNMQLLGIACITLATRIEENQPYNCILQKSFKVGINTYGQSEVVAMEWLVQEVLDFQCFLTTVHHFLWFYLKAAKADDKVEDMAKHLALISLLDHKHLSYWPSTVAAAVVALACLATDNDSSCQLVMETHMRTKNDDLPECLTYPAGIFQVGIVTYSRIEVGAMDWLVQEVLSEHIQAPKSDDKVKDLAKYLALLSILCHKAPLFLTLTRGSPCLLCHRKRALLPFGNRSSNRCADFCGATATHVQPFHARC</sequence>
<dbReference type="Gene3D" id="1.10.472.10">
    <property type="entry name" value="Cyclin-like"/>
    <property type="match status" value="2"/>
</dbReference>
<evidence type="ECO:0000256" key="2">
    <source>
        <dbReference type="ARBA" id="ARBA00022618"/>
    </source>
</evidence>
<dbReference type="GO" id="GO:0007129">
    <property type="term" value="P:homologous chromosome pairing at meiosis"/>
    <property type="evidence" value="ECO:0007669"/>
    <property type="project" value="EnsemblPlants"/>
</dbReference>
<evidence type="ECO:0000259" key="9">
    <source>
        <dbReference type="SMART" id="SM01332"/>
    </source>
</evidence>
<dbReference type="InterPro" id="IPR036915">
    <property type="entry name" value="Cyclin-like_sf"/>
</dbReference>
<dbReference type="Pfam" id="PF00134">
    <property type="entry name" value="Cyclin_N"/>
    <property type="match status" value="1"/>
</dbReference>
<reference evidence="10" key="2">
    <citation type="submission" date="2017-06" db="EMBL/GenBank/DDBJ databases">
        <title>WGS assembly of Brachypodium distachyon.</title>
        <authorList>
            <consortium name="The International Brachypodium Initiative"/>
            <person name="Lucas S."/>
            <person name="Harmon-Smith M."/>
            <person name="Lail K."/>
            <person name="Tice H."/>
            <person name="Grimwood J."/>
            <person name="Bruce D."/>
            <person name="Barry K."/>
            <person name="Shu S."/>
            <person name="Lindquist E."/>
            <person name="Wang M."/>
            <person name="Pitluck S."/>
            <person name="Vogel J.P."/>
            <person name="Garvin D.F."/>
            <person name="Mockler T.C."/>
            <person name="Schmutz J."/>
            <person name="Rokhsar D."/>
            <person name="Bevan M.W."/>
        </authorList>
    </citation>
    <scope>NUCLEOTIDE SEQUENCE</scope>
    <source>
        <strain evidence="10">Bd21</strain>
    </source>
</reference>
<dbReference type="GO" id="GO:0051301">
    <property type="term" value="P:cell division"/>
    <property type="evidence" value="ECO:0007669"/>
    <property type="project" value="UniProtKB-KW"/>
</dbReference>
<dbReference type="FunFam" id="1.10.472.10:FF:000100">
    <property type="entry name" value="Cyclin-SDS"/>
    <property type="match status" value="1"/>
</dbReference>
<evidence type="ECO:0000259" key="8">
    <source>
        <dbReference type="SMART" id="SM00385"/>
    </source>
</evidence>
<dbReference type="FunCoup" id="A0A2K2DU80">
    <property type="interactions" value="857"/>
</dbReference>
<dbReference type="SUPFAM" id="SSF47954">
    <property type="entry name" value="Cyclin-like"/>
    <property type="match status" value="2"/>
</dbReference>
<dbReference type="GO" id="GO:0005634">
    <property type="term" value="C:nucleus"/>
    <property type="evidence" value="ECO:0000318"/>
    <property type="project" value="GO_Central"/>
</dbReference>